<evidence type="ECO:0000313" key="5">
    <source>
        <dbReference type="EMBL" id="WRP16777.1"/>
    </source>
</evidence>
<feature type="transmembrane region" description="Helical" evidence="4">
    <location>
        <begin position="217"/>
        <end position="237"/>
    </location>
</feature>
<keyword evidence="6" id="KW-1185">Reference proteome</keyword>
<dbReference type="RefSeq" id="WP_324716049.1">
    <property type="nucleotide sequence ID" value="NZ_CP141615.1"/>
</dbReference>
<feature type="transmembrane region" description="Helical" evidence="4">
    <location>
        <begin position="184"/>
        <end position="205"/>
    </location>
</feature>
<name>A0ABZ1BXC5_9FIRM</name>
<keyword evidence="1 2" id="KW-0808">Transferase</keyword>
<keyword evidence="4" id="KW-1133">Transmembrane helix</keyword>
<protein>
    <submittedName>
        <fullName evidence="5">CDP-alcohol phosphatidyltransferase family protein</fullName>
    </submittedName>
</protein>
<sequence length="243" mass="24744">MAKIGRPAASRPVPGPPTPGEAGVSPGGHHGQEPPSGPVAAFLLRATHQEERLRDAMLSVLLHAFPSWVTPDHLTVLRALLSAGAVALWASGAPLRPVLGILAGAALTDFVDGPLARCRGRTGGNGGRLDQLADVVLGISLGVLALGEGLVGRALVGAMVLPEALSAAGSAFRRAPLAARPTSLARLQFVLVIVGFWVTLLGSSMRSGSVAGAGRGLLWAEAGIACVLAVLRLGGWYPQRPLG</sequence>
<dbReference type="InterPro" id="IPR000462">
    <property type="entry name" value="CDP-OH_P_trans"/>
</dbReference>
<accession>A0ABZ1BXC5</accession>
<evidence type="ECO:0000256" key="3">
    <source>
        <dbReference type="SAM" id="MobiDB-lite"/>
    </source>
</evidence>
<dbReference type="Proteomes" id="UP001332192">
    <property type="component" value="Chromosome"/>
</dbReference>
<comment type="similarity">
    <text evidence="2">Belongs to the CDP-alcohol phosphatidyltransferase class-I family.</text>
</comment>
<dbReference type="EMBL" id="CP141615">
    <property type="protein sequence ID" value="WRP16777.1"/>
    <property type="molecule type" value="Genomic_DNA"/>
</dbReference>
<keyword evidence="4" id="KW-0472">Membrane</keyword>
<evidence type="ECO:0000313" key="6">
    <source>
        <dbReference type="Proteomes" id="UP001332192"/>
    </source>
</evidence>
<dbReference type="InterPro" id="IPR048254">
    <property type="entry name" value="CDP_ALCOHOL_P_TRANSF_CS"/>
</dbReference>
<keyword evidence="4" id="KW-0812">Transmembrane</keyword>
<feature type="region of interest" description="Disordered" evidence="3">
    <location>
        <begin position="1"/>
        <end position="38"/>
    </location>
</feature>
<reference evidence="5 6" key="1">
    <citation type="journal article" date="2024" name="Front. Microbiol.">
        <title>Novel thermophilic genera Geochorda gen. nov. and Carboxydochorda gen. nov. from the deep terrestrial subsurface reveal the ecophysiological diversity in the class Limnochordia.</title>
        <authorList>
            <person name="Karnachuk O.V."/>
            <person name="Lukina A.P."/>
            <person name="Avakyan M.R."/>
            <person name="Kadnikov V.V."/>
            <person name="Begmatov S."/>
            <person name="Beletsky A.V."/>
            <person name="Vlasova K.G."/>
            <person name="Novikov A.A."/>
            <person name="Shcherbakova V.A."/>
            <person name="Mardanov A.V."/>
            <person name="Ravin N.V."/>
        </authorList>
    </citation>
    <scope>NUCLEOTIDE SEQUENCE [LARGE SCALE GENOMIC DNA]</scope>
    <source>
        <strain evidence="5 6">L945</strain>
    </source>
</reference>
<evidence type="ECO:0000256" key="4">
    <source>
        <dbReference type="SAM" id="Phobius"/>
    </source>
</evidence>
<organism evidence="5 6">
    <name type="scientific">Carboxydichorda subterranea</name>
    <dbReference type="NCBI Taxonomy" id="3109565"/>
    <lineage>
        <taxon>Bacteria</taxon>
        <taxon>Bacillati</taxon>
        <taxon>Bacillota</taxon>
        <taxon>Limnochordia</taxon>
        <taxon>Limnochordales</taxon>
        <taxon>Geochordaceae</taxon>
        <taxon>Carboxydichorda</taxon>
    </lineage>
</organism>
<dbReference type="Pfam" id="PF01066">
    <property type="entry name" value="CDP-OH_P_transf"/>
    <property type="match status" value="1"/>
</dbReference>
<proteinExistence type="inferred from homology"/>
<dbReference type="InterPro" id="IPR043130">
    <property type="entry name" value="CDP-OH_PTrfase_TM_dom"/>
</dbReference>
<gene>
    <name evidence="5" type="ORF">U7230_11880</name>
</gene>
<evidence type="ECO:0000256" key="2">
    <source>
        <dbReference type="RuleBase" id="RU003750"/>
    </source>
</evidence>
<dbReference type="PROSITE" id="PS00379">
    <property type="entry name" value="CDP_ALCOHOL_P_TRANSF"/>
    <property type="match status" value="1"/>
</dbReference>
<dbReference type="Gene3D" id="1.20.120.1760">
    <property type="match status" value="1"/>
</dbReference>
<evidence type="ECO:0000256" key="1">
    <source>
        <dbReference type="ARBA" id="ARBA00022679"/>
    </source>
</evidence>